<dbReference type="GO" id="GO:0003677">
    <property type="term" value="F:DNA binding"/>
    <property type="evidence" value="ECO:0007669"/>
    <property type="project" value="UniProtKB-KW"/>
</dbReference>
<keyword evidence="3" id="KW-0804">Transcription</keyword>
<accession>A0A7W4ZB56</accession>
<dbReference type="Pfam" id="PF07729">
    <property type="entry name" value="FCD"/>
    <property type="match status" value="1"/>
</dbReference>
<dbReference type="InterPro" id="IPR000524">
    <property type="entry name" value="Tscrpt_reg_HTH_GntR"/>
</dbReference>
<dbReference type="SUPFAM" id="SSF48008">
    <property type="entry name" value="GntR ligand-binding domain-like"/>
    <property type="match status" value="1"/>
</dbReference>
<dbReference type="AlphaFoldDB" id="A0A7W4ZB56"/>
<dbReference type="InterPro" id="IPR036388">
    <property type="entry name" value="WH-like_DNA-bd_sf"/>
</dbReference>
<feature type="domain" description="HTH gntR-type" evidence="4">
    <location>
        <begin position="8"/>
        <end position="76"/>
    </location>
</feature>
<organism evidence="5 6">
    <name type="scientific">Microbulbifer rhizosphaerae</name>
    <dbReference type="NCBI Taxonomy" id="1562603"/>
    <lineage>
        <taxon>Bacteria</taxon>
        <taxon>Pseudomonadati</taxon>
        <taxon>Pseudomonadota</taxon>
        <taxon>Gammaproteobacteria</taxon>
        <taxon>Cellvibrionales</taxon>
        <taxon>Microbulbiferaceae</taxon>
        <taxon>Microbulbifer</taxon>
    </lineage>
</organism>
<evidence type="ECO:0000256" key="1">
    <source>
        <dbReference type="ARBA" id="ARBA00023015"/>
    </source>
</evidence>
<dbReference type="InterPro" id="IPR011711">
    <property type="entry name" value="GntR_C"/>
</dbReference>
<dbReference type="Gene3D" id="1.20.120.530">
    <property type="entry name" value="GntR ligand-binding domain-like"/>
    <property type="match status" value="1"/>
</dbReference>
<dbReference type="Gene3D" id="1.10.10.10">
    <property type="entry name" value="Winged helix-like DNA-binding domain superfamily/Winged helix DNA-binding domain"/>
    <property type="match status" value="1"/>
</dbReference>
<dbReference type="PRINTS" id="PR00035">
    <property type="entry name" value="HTHGNTR"/>
</dbReference>
<dbReference type="EMBL" id="JACHWZ010000035">
    <property type="protein sequence ID" value="MBB3063552.1"/>
    <property type="molecule type" value="Genomic_DNA"/>
</dbReference>
<keyword evidence="1" id="KW-0805">Transcription regulation</keyword>
<evidence type="ECO:0000256" key="3">
    <source>
        <dbReference type="ARBA" id="ARBA00023163"/>
    </source>
</evidence>
<evidence type="ECO:0000259" key="4">
    <source>
        <dbReference type="PROSITE" id="PS50949"/>
    </source>
</evidence>
<dbReference type="InterPro" id="IPR008920">
    <property type="entry name" value="TF_FadR/GntR_C"/>
</dbReference>
<gene>
    <name evidence="5" type="ORF">FHS09_004411</name>
</gene>
<evidence type="ECO:0000256" key="2">
    <source>
        <dbReference type="ARBA" id="ARBA00023125"/>
    </source>
</evidence>
<keyword evidence="6" id="KW-1185">Reference proteome</keyword>
<dbReference type="CDD" id="cd07377">
    <property type="entry name" value="WHTH_GntR"/>
    <property type="match status" value="1"/>
</dbReference>
<dbReference type="SUPFAM" id="SSF46785">
    <property type="entry name" value="Winged helix' DNA-binding domain"/>
    <property type="match status" value="1"/>
</dbReference>
<dbReference type="InterPro" id="IPR036390">
    <property type="entry name" value="WH_DNA-bd_sf"/>
</dbReference>
<evidence type="ECO:0000313" key="5">
    <source>
        <dbReference type="EMBL" id="MBB3063552.1"/>
    </source>
</evidence>
<dbReference type="Pfam" id="PF00392">
    <property type="entry name" value="GntR"/>
    <property type="match status" value="1"/>
</dbReference>
<dbReference type="PANTHER" id="PTHR43537">
    <property type="entry name" value="TRANSCRIPTIONAL REGULATOR, GNTR FAMILY"/>
    <property type="match status" value="1"/>
</dbReference>
<dbReference type="SMART" id="SM00895">
    <property type="entry name" value="FCD"/>
    <property type="match status" value="1"/>
</dbReference>
<comment type="caution">
    <text evidence="5">The sequence shown here is derived from an EMBL/GenBank/DDBJ whole genome shotgun (WGS) entry which is preliminary data.</text>
</comment>
<dbReference type="RefSeq" id="WP_183463834.1">
    <property type="nucleotide sequence ID" value="NZ_JACHWZ010000035.1"/>
</dbReference>
<evidence type="ECO:0000313" key="6">
    <source>
        <dbReference type="Proteomes" id="UP000535937"/>
    </source>
</evidence>
<dbReference type="PROSITE" id="PS50949">
    <property type="entry name" value="HTH_GNTR"/>
    <property type="match status" value="1"/>
</dbReference>
<dbReference type="Proteomes" id="UP000535937">
    <property type="component" value="Unassembled WGS sequence"/>
</dbReference>
<dbReference type="GO" id="GO:0003700">
    <property type="term" value="F:DNA-binding transcription factor activity"/>
    <property type="evidence" value="ECO:0007669"/>
    <property type="project" value="InterPro"/>
</dbReference>
<keyword evidence="2 5" id="KW-0238">DNA-binding</keyword>
<protein>
    <submittedName>
        <fullName evidence="5">DNA-binding FadR family transcriptional regulator</fullName>
    </submittedName>
</protein>
<reference evidence="5 6" key="1">
    <citation type="submission" date="2020-08" db="EMBL/GenBank/DDBJ databases">
        <title>Genomic Encyclopedia of Type Strains, Phase III (KMG-III): the genomes of soil and plant-associated and newly described type strains.</title>
        <authorList>
            <person name="Whitman W."/>
        </authorList>
    </citation>
    <scope>NUCLEOTIDE SEQUENCE [LARGE SCALE GENOMIC DNA]</scope>
    <source>
        <strain evidence="5 6">CECT 8799</strain>
    </source>
</reference>
<dbReference type="SMART" id="SM00345">
    <property type="entry name" value="HTH_GNTR"/>
    <property type="match status" value="1"/>
</dbReference>
<name>A0A7W4ZB56_9GAMM</name>
<dbReference type="PANTHER" id="PTHR43537:SF44">
    <property type="entry name" value="GNTR FAMILY REGULATORY PROTEIN"/>
    <property type="match status" value="1"/>
</dbReference>
<sequence length="238" mass="26462">MDREQNGRNLTQQLVHTLGAAIASGRYKVGEGLPSEAHLCEEFGISRSATREAIKMLTAKGLISSRPRQGIRVQPRETWNMFDPDVLGWILRGQPTLEMLKEFLQLRVAIEQEAAALAAEDQDRPKIAAIGAALRRMKDAEEGLGDSVDADIAFHISILKATNNPFYMQLSSFIETALRVSIRFTNRIKGVETASYKNHKRLYDAIDQGNVRAARKASDTMQIEALELIKSELANKVA</sequence>
<proteinExistence type="predicted"/>